<evidence type="ECO:0008006" key="3">
    <source>
        <dbReference type="Google" id="ProtNLM"/>
    </source>
</evidence>
<evidence type="ECO:0000313" key="1">
    <source>
        <dbReference type="EMBL" id="QCX40039.1"/>
    </source>
</evidence>
<dbReference type="InterPro" id="IPR032836">
    <property type="entry name" value="DsrE2-like"/>
</dbReference>
<dbReference type="PANTHER" id="PTHR34655">
    <property type="entry name" value="CONSERVED WITHIN P. AEROPHILUM"/>
    <property type="match status" value="1"/>
</dbReference>
<dbReference type="PANTHER" id="PTHR34655:SF2">
    <property type="entry name" value="PEROXIREDOXIN FAMILY PROTEIN"/>
    <property type="match status" value="1"/>
</dbReference>
<dbReference type="KEGG" id="fbe:FF125_16900"/>
<gene>
    <name evidence="1" type="ORF">FF125_16900</name>
</gene>
<dbReference type="RefSeq" id="WP_138950892.1">
    <property type="nucleotide sequence ID" value="NZ_CP040749.1"/>
</dbReference>
<dbReference type="OrthoDB" id="9792592at2"/>
<organism evidence="1 2">
    <name type="scientific">Aureibaculum algae</name>
    <dbReference type="NCBI Taxonomy" id="2584122"/>
    <lineage>
        <taxon>Bacteria</taxon>
        <taxon>Pseudomonadati</taxon>
        <taxon>Bacteroidota</taxon>
        <taxon>Flavobacteriia</taxon>
        <taxon>Flavobacteriales</taxon>
        <taxon>Flavobacteriaceae</taxon>
        <taxon>Aureibaculum</taxon>
    </lineage>
</organism>
<accession>A0A5B7TT17</accession>
<dbReference type="Pfam" id="PF13686">
    <property type="entry name" value="DrsE_2"/>
    <property type="match status" value="1"/>
</dbReference>
<dbReference type="Proteomes" id="UP000306229">
    <property type="component" value="Chromosome"/>
</dbReference>
<evidence type="ECO:0000313" key="2">
    <source>
        <dbReference type="Proteomes" id="UP000306229"/>
    </source>
</evidence>
<dbReference type="EMBL" id="CP040749">
    <property type="protein sequence ID" value="QCX40039.1"/>
    <property type="molecule type" value="Genomic_DNA"/>
</dbReference>
<sequence length="176" mass="19353">METKKIDNKTEIKEKKPLEKVCLICAKGSLEDVYATLIMANGAVMEGIETNVFFTFFGLDGITKKSMNTLHTATTGNPSMRMPGGLPFPTMLGGLPGVETAVSGMMRKQMEALDMPPVDEFLEMITAGGGRIFACKLAVDMFKITKEDMSEEVEDIITIGQFYELCDGDRTQIIFT</sequence>
<dbReference type="Gene3D" id="3.40.1260.10">
    <property type="entry name" value="DsrEFH-like"/>
    <property type="match status" value="1"/>
</dbReference>
<protein>
    <recommendedName>
        <fullName evidence="3">Peroxiredoxin family protein</fullName>
    </recommendedName>
</protein>
<dbReference type="AlphaFoldDB" id="A0A5B7TT17"/>
<keyword evidence="2" id="KW-1185">Reference proteome</keyword>
<dbReference type="SUPFAM" id="SSF75169">
    <property type="entry name" value="DsrEFH-like"/>
    <property type="match status" value="1"/>
</dbReference>
<dbReference type="InterPro" id="IPR027396">
    <property type="entry name" value="DsrEFH-like"/>
</dbReference>
<reference evidence="1 2" key="1">
    <citation type="submission" date="2019-05" db="EMBL/GenBank/DDBJ databases">
        <title>Algicella ahnfeltiae gen. nov., sp. nov., a novel marine bacterium of the family Flavobacteriaceae isolated from a red alga.</title>
        <authorList>
            <person name="Nedashkovskaya O.I."/>
            <person name="Kukhlevskiy A.D."/>
            <person name="Kim S.-G."/>
            <person name="Zhukova N.V."/>
            <person name="Mikhailov V.V."/>
        </authorList>
    </citation>
    <scope>NUCLEOTIDE SEQUENCE [LARGE SCALE GENOMIC DNA]</scope>
    <source>
        <strain evidence="1 2">10Alg115</strain>
    </source>
</reference>
<name>A0A5B7TT17_9FLAO</name>
<proteinExistence type="predicted"/>